<reference evidence="1 2" key="1">
    <citation type="submission" date="2020-04" db="EMBL/GenBank/DDBJ databases">
        <title>Perkinsus chesapeaki whole genome sequence.</title>
        <authorList>
            <person name="Bogema D.R."/>
        </authorList>
    </citation>
    <scope>NUCLEOTIDE SEQUENCE [LARGE SCALE GENOMIC DNA]</scope>
    <source>
        <strain evidence="1">ATCC PRA-425</strain>
    </source>
</reference>
<gene>
    <name evidence="1" type="ORF">FOL47_011245</name>
</gene>
<keyword evidence="2" id="KW-1185">Reference proteome</keyword>
<evidence type="ECO:0000313" key="2">
    <source>
        <dbReference type="Proteomes" id="UP000591131"/>
    </source>
</evidence>
<organism evidence="1 2">
    <name type="scientific">Perkinsus chesapeaki</name>
    <name type="common">Clam parasite</name>
    <name type="synonym">Perkinsus andrewsi</name>
    <dbReference type="NCBI Taxonomy" id="330153"/>
    <lineage>
        <taxon>Eukaryota</taxon>
        <taxon>Sar</taxon>
        <taxon>Alveolata</taxon>
        <taxon>Perkinsozoa</taxon>
        <taxon>Perkinsea</taxon>
        <taxon>Perkinsida</taxon>
        <taxon>Perkinsidae</taxon>
        <taxon>Perkinsus</taxon>
    </lineage>
</organism>
<dbReference type="AlphaFoldDB" id="A0A7J6MN06"/>
<sequence length="260" mass="29352">MPKTAEEVILKGLCKMVEEDVSLMIEKGASLHSEATGSHVLQRPESRKTIPYLRLTKFALTNTSAIVDMVSDEAPIDLSFATDFALPSPSSLKVAPSSTSKTYKISHEGNWLKFGLRDDFIVLKSYQCPMEPGESHETSRMKEFKDRKRPFLFETRWMPSDALSDVTLTSFRIPQSLQLNMAFVNAYFKWFYVGVALNSLEGRPFPRSYANQEYLTTATDANDLFIRNVCYYARLRVTESSAPVQALRKCKSCSSLNALV</sequence>
<name>A0A7J6MN06_PERCH</name>
<evidence type="ECO:0000313" key="1">
    <source>
        <dbReference type="EMBL" id="KAF4672894.1"/>
    </source>
</evidence>
<dbReference type="Proteomes" id="UP000591131">
    <property type="component" value="Unassembled WGS sequence"/>
</dbReference>
<dbReference type="EMBL" id="JAAPAO010000096">
    <property type="protein sequence ID" value="KAF4672894.1"/>
    <property type="molecule type" value="Genomic_DNA"/>
</dbReference>
<comment type="caution">
    <text evidence="1">The sequence shown here is derived from an EMBL/GenBank/DDBJ whole genome shotgun (WGS) entry which is preliminary data.</text>
</comment>
<protein>
    <submittedName>
        <fullName evidence="1">Uncharacterized protein</fullName>
    </submittedName>
</protein>
<accession>A0A7J6MN06</accession>
<proteinExistence type="predicted"/>